<dbReference type="EMBL" id="CAXLJM020000036">
    <property type="protein sequence ID" value="CAL8105128.1"/>
    <property type="molecule type" value="Genomic_DNA"/>
</dbReference>
<reference evidence="2 3" key="1">
    <citation type="submission" date="2024-08" db="EMBL/GenBank/DDBJ databases">
        <authorList>
            <person name="Cucini C."/>
            <person name="Frati F."/>
        </authorList>
    </citation>
    <scope>NUCLEOTIDE SEQUENCE [LARGE SCALE GENOMIC DNA]</scope>
</reference>
<dbReference type="PROSITE" id="PS51155">
    <property type="entry name" value="CHIT_BIND_RR_2"/>
    <property type="match status" value="1"/>
</dbReference>
<keyword evidence="1" id="KW-0193">Cuticle</keyword>
<evidence type="ECO:0000313" key="3">
    <source>
        <dbReference type="Proteomes" id="UP001642540"/>
    </source>
</evidence>
<comment type="caution">
    <text evidence="2">The sequence shown here is derived from an EMBL/GenBank/DDBJ whole genome shotgun (WGS) entry which is preliminary data.</text>
</comment>
<protein>
    <submittedName>
        <fullName evidence="2">Uncharacterized protein</fullName>
    </submittedName>
</protein>
<gene>
    <name evidence="2" type="ORF">ODALV1_LOCUS11964</name>
</gene>
<evidence type="ECO:0000313" key="2">
    <source>
        <dbReference type="EMBL" id="CAL8105128.1"/>
    </source>
</evidence>
<evidence type="ECO:0000256" key="1">
    <source>
        <dbReference type="PROSITE-ProRule" id="PRU00497"/>
    </source>
</evidence>
<accession>A0ABP1QNB0</accession>
<proteinExistence type="predicted"/>
<dbReference type="Proteomes" id="UP001642540">
    <property type="component" value="Unassembled WGS sequence"/>
</dbReference>
<organism evidence="2 3">
    <name type="scientific">Orchesella dallaii</name>
    <dbReference type="NCBI Taxonomy" id="48710"/>
    <lineage>
        <taxon>Eukaryota</taxon>
        <taxon>Metazoa</taxon>
        <taxon>Ecdysozoa</taxon>
        <taxon>Arthropoda</taxon>
        <taxon>Hexapoda</taxon>
        <taxon>Collembola</taxon>
        <taxon>Entomobryomorpha</taxon>
        <taxon>Entomobryoidea</taxon>
        <taxon>Orchesellidae</taxon>
        <taxon>Orchesellinae</taxon>
        <taxon>Orchesella</taxon>
    </lineage>
</organism>
<name>A0ABP1QNB0_9HEXA</name>
<keyword evidence="3" id="KW-1185">Reference proteome</keyword>
<dbReference type="InterPro" id="IPR000618">
    <property type="entry name" value="Insect_cuticle"/>
</dbReference>
<dbReference type="Pfam" id="PF00379">
    <property type="entry name" value="Chitin_bind_4"/>
    <property type="match status" value="1"/>
</dbReference>
<sequence>MGRGKYSYKVELSDGTHLEQEGEIIPMKATDGRNSNGSLVLSGKYAFVDKTTGLKHEVEYTADKTGYHPHVLSPQSENTTKLLNDAAVNNSTNENEKLLETISAYLFSSPIESF</sequence>